<dbReference type="Gene3D" id="3.90.1480.20">
    <property type="entry name" value="Glycosyl transferase family 29"/>
    <property type="match status" value="1"/>
</dbReference>
<dbReference type="GO" id="GO:0016020">
    <property type="term" value="C:membrane"/>
    <property type="evidence" value="ECO:0007669"/>
    <property type="project" value="UniProtKB-SubCell"/>
</dbReference>
<evidence type="ECO:0000313" key="9">
    <source>
        <dbReference type="EMBL" id="RPE63129.1"/>
    </source>
</evidence>
<evidence type="ECO:0000256" key="1">
    <source>
        <dbReference type="ARBA" id="ARBA00004167"/>
    </source>
</evidence>
<dbReference type="Pfam" id="PF00777">
    <property type="entry name" value="Glyco_transf_29"/>
    <property type="match status" value="1"/>
</dbReference>
<dbReference type="InterPro" id="IPR001675">
    <property type="entry name" value="Glyco_trans_29"/>
</dbReference>
<dbReference type="AlphaFoldDB" id="A0A3N4U839"/>
<evidence type="ECO:0000256" key="4">
    <source>
        <dbReference type="ARBA" id="ARBA00022679"/>
    </source>
</evidence>
<accession>A0A3N4U839</accession>
<evidence type="ECO:0000256" key="7">
    <source>
        <dbReference type="ARBA" id="ARBA00023136"/>
    </source>
</evidence>
<dbReference type="GO" id="GO:0008373">
    <property type="term" value="F:sialyltransferase activity"/>
    <property type="evidence" value="ECO:0007669"/>
    <property type="project" value="InterPro"/>
</dbReference>
<reference evidence="9 10" key="1">
    <citation type="submission" date="2018-11" db="EMBL/GenBank/DDBJ databases">
        <title>Genomic Encyclopedia of Type Strains, Phase IV (KMG-IV): sequencing the most valuable type-strain genomes for metagenomic binning, comparative biology and taxonomic classification.</title>
        <authorList>
            <person name="Goeker M."/>
        </authorList>
    </citation>
    <scope>NUCLEOTIDE SEQUENCE [LARGE SCALE GENOMIC DNA]</scope>
    <source>
        <strain evidence="9 10">DSM 104731</strain>
    </source>
</reference>
<sequence>MNYLRFLRFRLAAWRNDDAYLARGTSAPEALFAEVAGKRVAIVGNARALSHTEQGPDIDACDIVIRINRAPMPDVKSHGSQTDWLALATSLNQESFDKLGASRLIWMSHKRKRLRMWMAQTSGFVLFPNARYSALKSALGAQPTTGAMLIDFISKSDAAEVHLFGFDFFASMSLSGKRDSASVPHNFTSESGFVQDLVETDPRFTLHPMK</sequence>
<keyword evidence="3 9" id="KW-0328">Glycosyltransferase</keyword>
<comment type="caution">
    <text evidence="9">The sequence shown here is derived from an EMBL/GenBank/DDBJ whole genome shotgun (WGS) entry which is preliminary data.</text>
</comment>
<name>A0A3N4U839_9RHOB</name>
<keyword evidence="8" id="KW-0325">Glycoprotein</keyword>
<evidence type="ECO:0000256" key="6">
    <source>
        <dbReference type="ARBA" id="ARBA00022989"/>
    </source>
</evidence>
<evidence type="ECO:0000313" key="10">
    <source>
        <dbReference type="Proteomes" id="UP000269689"/>
    </source>
</evidence>
<dbReference type="EMBL" id="RKQK01000005">
    <property type="protein sequence ID" value="RPE63129.1"/>
    <property type="molecule type" value="Genomic_DNA"/>
</dbReference>
<evidence type="ECO:0000256" key="5">
    <source>
        <dbReference type="ARBA" id="ARBA00022692"/>
    </source>
</evidence>
<evidence type="ECO:0000256" key="3">
    <source>
        <dbReference type="ARBA" id="ARBA00022676"/>
    </source>
</evidence>
<comment type="subcellular location">
    <subcellularLocation>
        <location evidence="2">Endomembrane system</location>
    </subcellularLocation>
    <subcellularLocation>
        <location evidence="1">Membrane</location>
        <topology evidence="1">Single-pass membrane protein</topology>
    </subcellularLocation>
</comment>
<dbReference type="Proteomes" id="UP000269689">
    <property type="component" value="Unassembled WGS sequence"/>
</dbReference>
<keyword evidence="6" id="KW-1133">Transmembrane helix</keyword>
<keyword evidence="10" id="KW-1185">Reference proteome</keyword>
<protein>
    <submittedName>
        <fullName evidence="9">Glycosyl transferase family 29 (Putative sialyltransferase)</fullName>
    </submittedName>
</protein>
<evidence type="ECO:0000256" key="8">
    <source>
        <dbReference type="ARBA" id="ARBA00023180"/>
    </source>
</evidence>
<dbReference type="GO" id="GO:0012505">
    <property type="term" value="C:endomembrane system"/>
    <property type="evidence" value="ECO:0007669"/>
    <property type="project" value="UniProtKB-SubCell"/>
</dbReference>
<organism evidence="9 10">
    <name type="scientific">Pacificibacter maritimus</name>
    <dbReference type="NCBI Taxonomy" id="762213"/>
    <lineage>
        <taxon>Bacteria</taxon>
        <taxon>Pseudomonadati</taxon>
        <taxon>Pseudomonadota</taxon>
        <taxon>Alphaproteobacteria</taxon>
        <taxon>Rhodobacterales</taxon>
        <taxon>Roseobacteraceae</taxon>
        <taxon>Pacificibacter</taxon>
    </lineage>
</organism>
<evidence type="ECO:0000256" key="2">
    <source>
        <dbReference type="ARBA" id="ARBA00004308"/>
    </source>
</evidence>
<dbReference type="RefSeq" id="WP_246002406.1">
    <property type="nucleotide sequence ID" value="NZ_RKQK01000005.1"/>
</dbReference>
<proteinExistence type="predicted"/>
<dbReference type="InterPro" id="IPR038578">
    <property type="entry name" value="GT29-like_sf"/>
</dbReference>
<gene>
    <name evidence="9" type="ORF">EDD53_2726</name>
</gene>
<keyword evidence="4 9" id="KW-0808">Transferase</keyword>
<keyword evidence="7" id="KW-0472">Membrane</keyword>
<keyword evidence="5" id="KW-0812">Transmembrane</keyword>